<dbReference type="KEGG" id="mya:MORIYA_1189"/>
<gene>
    <name evidence="3" type="ORF">MORIYA_1189</name>
</gene>
<dbReference type="SUPFAM" id="SSF51695">
    <property type="entry name" value="PLC-like phosphodiesterases"/>
    <property type="match status" value="1"/>
</dbReference>
<dbReference type="PANTHER" id="PTHR46211:SF1">
    <property type="entry name" value="GLYCEROPHOSPHODIESTER PHOSPHODIESTERASE, CYTOPLASMIC"/>
    <property type="match status" value="1"/>
</dbReference>
<feature type="domain" description="GP-PDE" evidence="2">
    <location>
        <begin position="28"/>
        <end position="269"/>
    </location>
</feature>
<dbReference type="PANTHER" id="PTHR46211">
    <property type="entry name" value="GLYCEROPHOSPHORYL DIESTER PHOSPHODIESTERASE"/>
    <property type="match status" value="1"/>
</dbReference>
<dbReference type="Pfam" id="PF03009">
    <property type="entry name" value="GDPD"/>
    <property type="match status" value="1"/>
</dbReference>
<dbReference type="Gene3D" id="3.20.20.190">
    <property type="entry name" value="Phosphatidylinositol (PI) phosphodiesterase"/>
    <property type="match status" value="1"/>
</dbReference>
<evidence type="ECO:0000313" key="3">
    <source>
        <dbReference type="EMBL" id="SQD77667.1"/>
    </source>
</evidence>
<dbReference type="AlphaFoldDB" id="A0A330LKR9"/>
<dbReference type="InterPro" id="IPR017946">
    <property type="entry name" value="PLC-like_Pdiesterase_TIM-brl"/>
</dbReference>
<organism evidence="3 4">
    <name type="scientific">Moritella yayanosii</name>
    <dbReference type="NCBI Taxonomy" id="69539"/>
    <lineage>
        <taxon>Bacteria</taxon>
        <taxon>Pseudomonadati</taxon>
        <taxon>Pseudomonadota</taxon>
        <taxon>Gammaproteobacteria</taxon>
        <taxon>Alteromonadales</taxon>
        <taxon>Moritellaceae</taxon>
        <taxon>Moritella</taxon>
    </lineage>
</organism>
<keyword evidence="1" id="KW-0812">Transmembrane</keyword>
<dbReference type="PROSITE" id="PS51704">
    <property type="entry name" value="GP_PDE"/>
    <property type="match status" value="1"/>
</dbReference>
<proteinExistence type="predicted"/>
<dbReference type="GO" id="GO:0006629">
    <property type="term" value="P:lipid metabolic process"/>
    <property type="evidence" value="ECO:0007669"/>
    <property type="project" value="InterPro"/>
</dbReference>
<dbReference type="GO" id="GO:0008081">
    <property type="term" value="F:phosphoric diester hydrolase activity"/>
    <property type="evidence" value="ECO:0007669"/>
    <property type="project" value="InterPro"/>
</dbReference>
<protein>
    <submittedName>
        <fullName evidence="3">Glycerophosphoryl diester phosphodiesterase</fullName>
    </submittedName>
</protein>
<dbReference type="EMBL" id="LS483250">
    <property type="protein sequence ID" value="SQD77667.1"/>
    <property type="molecule type" value="Genomic_DNA"/>
</dbReference>
<evidence type="ECO:0000313" key="4">
    <source>
        <dbReference type="Proteomes" id="UP000250163"/>
    </source>
</evidence>
<reference evidence="4" key="1">
    <citation type="submission" date="2018-05" db="EMBL/GenBank/DDBJ databases">
        <authorList>
            <person name="Cea G.-C."/>
            <person name="William W."/>
        </authorList>
    </citation>
    <scope>NUCLEOTIDE SEQUENCE [LARGE SCALE GENOMIC DNA]</scope>
    <source>
        <strain evidence="4">DB21MT 5</strain>
    </source>
</reference>
<sequence>MVVLVSYFVSIITSIISLPCSFKMLTTKRLIAHRGMSSLAPENTLAAFSLCKAHNIQWFECDIDILRDGTIIVSHDDTLDRCTDKSGQLYNISHDDIANIDAGSWFADQFIGEKLPTLEQLITLANRLELNMNIEIKSCAASPELTYTLIDNLIVGLKNLDPERELIVSSFNHLALTEFKRRSPETQVACLFESHHLWNDWNSILDSCNADYIHPEDKGLTQEMVHKFKTAGFKVNVWTVNDHARANQLFNWGVDGICTDIAHEFAIQSIS</sequence>
<feature type="transmembrane region" description="Helical" evidence="1">
    <location>
        <begin position="6"/>
        <end position="26"/>
    </location>
</feature>
<keyword evidence="1" id="KW-0472">Membrane</keyword>
<keyword evidence="1" id="KW-1133">Transmembrane helix</keyword>
<evidence type="ECO:0000256" key="1">
    <source>
        <dbReference type="SAM" id="Phobius"/>
    </source>
</evidence>
<dbReference type="Proteomes" id="UP000250163">
    <property type="component" value="Chromosome MORIYA"/>
</dbReference>
<accession>A0A330LKR9</accession>
<dbReference type="CDD" id="cd08562">
    <property type="entry name" value="GDPD_EcUgpQ_like"/>
    <property type="match status" value="1"/>
</dbReference>
<dbReference type="InterPro" id="IPR030395">
    <property type="entry name" value="GP_PDE_dom"/>
</dbReference>
<evidence type="ECO:0000259" key="2">
    <source>
        <dbReference type="PROSITE" id="PS51704"/>
    </source>
</evidence>
<keyword evidence="4" id="KW-1185">Reference proteome</keyword>
<name>A0A330LKR9_9GAMM</name>